<evidence type="ECO:0000256" key="6">
    <source>
        <dbReference type="ARBA" id="ARBA00022989"/>
    </source>
</evidence>
<dbReference type="GeneID" id="108563724"/>
<keyword evidence="7 10" id="KW-0472">Membrane</keyword>
<evidence type="ECO:0000256" key="7">
    <source>
        <dbReference type="ARBA" id="ARBA00023136"/>
    </source>
</evidence>
<keyword evidence="8" id="KW-0675">Receptor</keyword>
<keyword evidence="5" id="KW-0552">Olfaction</keyword>
<dbReference type="Pfam" id="PF02949">
    <property type="entry name" value="7tm_6"/>
    <property type="match status" value="1"/>
</dbReference>
<gene>
    <name evidence="12" type="primary">LOC108563724</name>
</gene>
<dbReference type="InterPro" id="IPR004117">
    <property type="entry name" value="7tm6_olfct_rcpt"/>
</dbReference>
<keyword evidence="4 10" id="KW-0812">Transmembrane</keyword>
<evidence type="ECO:0000256" key="8">
    <source>
        <dbReference type="ARBA" id="ARBA00023170"/>
    </source>
</evidence>
<feature type="transmembrane region" description="Helical" evidence="10">
    <location>
        <begin position="200"/>
        <end position="222"/>
    </location>
</feature>
<evidence type="ECO:0000256" key="4">
    <source>
        <dbReference type="ARBA" id="ARBA00022692"/>
    </source>
</evidence>
<evidence type="ECO:0000256" key="5">
    <source>
        <dbReference type="ARBA" id="ARBA00022725"/>
    </source>
</evidence>
<feature type="transmembrane region" description="Helical" evidence="10">
    <location>
        <begin position="37"/>
        <end position="57"/>
    </location>
</feature>
<organism evidence="11 12">
    <name type="scientific">Nicrophorus vespilloides</name>
    <name type="common">Boreal carrion beetle</name>
    <dbReference type="NCBI Taxonomy" id="110193"/>
    <lineage>
        <taxon>Eukaryota</taxon>
        <taxon>Metazoa</taxon>
        <taxon>Ecdysozoa</taxon>
        <taxon>Arthropoda</taxon>
        <taxon>Hexapoda</taxon>
        <taxon>Insecta</taxon>
        <taxon>Pterygota</taxon>
        <taxon>Neoptera</taxon>
        <taxon>Endopterygota</taxon>
        <taxon>Coleoptera</taxon>
        <taxon>Polyphaga</taxon>
        <taxon>Staphyliniformia</taxon>
        <taxon>Silphidae</taxon>
        <taxon>Nicrophorinae</taxon>
        <taxon>Nicrophorus</taxon>
    </lineage>
</organism>
<proteinExistence type="predicted"/>
<sequence length="279" mass="31900">MERKKDVSKMAFVLPKVLLNILQLWPKEESRNTPIAFFVKLALLIFLELGQVIYFVMNIYDITTISSTLSTISTTFQVKMTIIICRLNDNHKTLQSIIKINIIYVHSARLKVIIVMALNEFWPSDFMGPVLEKSLKMTSMFVIFNMISLMGSASIFAFGFLSKPLLEGSNTLPFLSWYPFEYQYSPVYEILYILQVFTNIYVVILSILGHDFIFLALCINVITQYRLLKMIIGFTGSGNNADLNKSLMELDGSPNDQTGENAETKILIIRCVIHHNKLL</sequence>
<dbReference type="PANTHER" id="PTHR21137">
    <property type="entry name" value="ODORANT RECEPTOR"/>
    <property type="match status" value="1"/>
</dbReference>
<dbReference type="Proteomes" id="UP000695000">
    <property type="component" value="Unplaced"/>
</dbReference>
<evidence type="ECO:0000256" key="9">
    <source>
        <dbReference type="ARBA" id="ARBA00023224"/>
    </source>
</evidence>
<reference evidence="12" key="1">
    <citation type="submission" date="2025-08" db="UniProtKB">
        <authorList>
            <consortium name="RefSeq"/>
        </authorList>
    </citation>
    <scope>IDENTIFICATION</scope>
    <source>
        <tissue evidence="12">Whole Larva</tissue>
    </source>
</reference>
<dbReference type="PANTHER" id="PTHR21137:SF35">
    <property type="entry name" value="ODORANT RECEPTOR 19A-RELATED"/>
    <property type="match status" value="1"/>
</dbReference>
<comment type="subcellular location">
    <subcellularLocation>
        <location evidence="1">Cell membrane</location>
        <topology evidence="1">Multi-pass membrane protein</topology>
    </subcellularLocation>
</comment>
<feature type="transmembrane region" description="Helical" evidence="10">
    <location>
        <begin position="141"/>
        <end position="161"/>
    </location>
</feature>
<evidence type="ECO:0000256" key="10">
    <source>
        <dbReference type="SAM" id="Phobius"/>
    </source>
</evidence>
<keyword evidence="6 10" id="KW-1133">Transmembrane helix</keyword>
<keyword evidence="9" id="KW-0807">Transducer</keyword>
<evidence type="ECO:0000256" key="3">
    <source>
        <dbReference type="ARBA" id="ARBA00022606"/>
    </source>
</evidence>
<evidence type="ECO:0000313" key="12">
    <source>
        <dbReference type="RefSeq" id="XP_017777972.1"/>
    </source>
</evidence>
<dbReference type="RefSeq" id="XP_017777972.1">
    <property type="nucleotide sequence ID" value="XM_017922483.1"/>
</dbReference>
<evidence type="ECO:0000313" key="11">
    <source>
        <dbReference type="Proteomes" id="UP000695000"/>
    </source>
</evidence>
<name>A0ABM1MTS2_NICVS</name>
<evidence type="ECO:0000256" key="2">
    <source>
        <dbReference type="ARBA" id="ARBA00022475"/>
    </source>
</evidence>
<protein>
    <submittedName>
        <fullName evidence="12">Uncharacterized protein LOC108563724</fullName>
    </submittedName>
</protein>
<accession>A0ABM1MTS2</accession>
<keyword evidence="2" id="KW-1003">Cell membrane</keyword>
<keyword evidence="3" id="KW-0716">Sensory transduction</keyword>
<evidence type="ECO:0000256" key="1">
    <source>
        <dbReference type="ARBA" id="ARBA00004651"/>
    </source>
</evidence>
<keyword evidence="11" id="KW-1185">Reference proteome</keyword>